<protein>
    <submittedName>
        <fullName evidence="10">ABC transporter permease</fullName>
    </submittedName>
</protein>
<dbReference type="InterPro" id="IPR051449">
    <property type="entry name" value="ABC-2_transporter_component"/>
</dbReference>
<evidence type="ECO:0000256" key="8">
    <source>
        <dbReference type="SAM" id="Phobius"/>
    </source>
</evidence>
<sequence length="371" mass="40964">MKFELSTTRLLALLKKEFAQMVRDRSSLSVGLLLPVILILLFGYGLSFDVKNATIAVVSSEDSKLKHEIIARLDASNYIQPTLSTSQQEATKRLINHDIDGILIIPDESSVPSSPLLIVNGVDTTLANAIISYINAALATMSKSEIDHQALVTENSAKIEVSQRMWFNETANSRWYLVPGLLVLVLTLIGAFLSSLLIAREWERGTFEAVFVTPVSTLEIIIAKLLPYLALGGVNLTLCLLASHFLFEVPIRGSLFIIVVAALLYLAVSLLLGLYISAATKNQFQASQIALLTSFLPAMMLSGFVFDLRNVPVVIQIFSQLLPATHFMGSIKSLFLSGNHWPTIFEDLGILFIYGLILLYLTHRKLRKSIE</sequence>
<dbReference type="PANTHER" id="PTHR30294:SF29">
    <property type="entry name" value="MULTIDRUG ABC TRANSPORTER PERMEASE YBHS-RELATED"/>
    <property type="match status" value="1"/>
</dbReference>
<dbReference type="EMBL" id="CP133548">
    <property type="protein sequence ID" value="WMS88072.1"/>
    <property type="molecule type" value="Genomic_DNA"/>
</dbReference>
<dbReference type="KEGG" id="plei:Q9312_03935"/>
<feature type="transmembrane region" description="Helical" evidence="8">
    <location>
        <begin position="225"/>
        <end position="247"/>
    </location>
</feature>
<keyword evidence="7 8" id="KW-0472">Membrane</keyword>
<evidence type="ECO:0000256" key="2">
    <source>
        <dbReference type="ARBA" id="ARBA00007783"/>
    </source>
</evidence>
<evidence type="ECO:0000313" key="11">
    <source>
        <dbReference type="Proteomes" id="UP001239782"/>
    </source>
</evidence>
<dbReference type="GO" id="GO:0140359">
    <property type="term" value="F:ABC-type transporter activity"/>
    <property type="evidence" value="ECO:0007669"/>
    <property type="project" value="InterPro"/>
</dbReference>
<dbReference type="PROSITE" id="PS51012">
    <property type="entry name" value="ABC_TM2"/>
    <property type="match status" value="1"/>
</dbReference>
<evidence type="ECO:0000256" key="4">
    <source>
        <dbReference type="ARBA" id="ARBA00022475"/>
    </source>
</evidence>
<gene>
    <name evidence="10" type="ORF">Q9312_03935</name>
</gene>
<keyword evidence="11" id="KW-1185">Reference proteome</keyword>
<name>A0AA51X790_9GAMM</name>
<feature type="transmembrane region" description="Helical" evidence="8">
    <location>
        <begin position="175"/>
        <end position="199"/>
    </location>
</feature>
<comment type="subcellular location">
    <subcellularLocation>
        <location evidence="1">Cell membrane</location>
        <topology evidence="1">Multi-pass membrane protein</topology>
    </subcellularLocation>
</comment>
<dbReference type="GO" id="GO:0005886">
    <property type="term" value="C:plasma membrane"/>
    <property type="evidence" value="ECO:0007669"/>
    <property type="project" value="UniProtKB-SubCell"/>
</dbReference>
<evidence type="ECO:0000256" key="1">
    <source>
        <dbReference type="ARBA" id="ARBA00004651"/>
    </source>
</evidence>
<dbReference type="Pfam" id="PF12698">
    <property type="entry name" value="ABC2_membrane_3"/>
    <property type="match status" value="1"/>
</dbReference>
<dbReference type="InterPro" id="IPR013525">
    <property type="entry name" value="ABC2_TM"/>
</dbReference>
<comment type="similarity">
    <text evidence="2">Belongs to the ABC-2 integral membrane protein family.</text>
</comment>
<evidence type="ECO:0000256" key="7">
    <source>
        <dbReference type="ARBA" id="ARBA00023136"/>
    </source>
</evidence>
<evidence type="ECO:0000256" key="6">
    <source>
        <dbReference type="ARBA" id="ARBA00022989"/>
    </source>
</evidence>
<feature type="transmembrane region" description="Helical" evidence="8">
    <location>
        <begin position="341"/>
        <end position="361"/>
    </location>
</feature>
<evidence type="ECO:0000313" key="10">
    <source>
        <dbReference type="EMBL" id="WMS88072.1"/>
    </source>
</evidence>
<keyword evidence="6 8" id="KW-1133">Transmembrane helix</keyword>
<evidence type="ECO:0000259" key="9">
    <source>
        <dbReference type="PROSITE" id="PS51012"/>
    </source>
</evidence>
<dbReference type="RefSeq" id="WP_309203266.1">
    <property type="nucleotide sequence ID" value="NZ_CP133548.1"/>
</dbReference>
<feature type="transmembrane region" description="Helical" evidence="8">
    <location>
        <begin position="253"/>
        <end position="277"/>
    </location>
</feature>
<dbReference type="InterPro" id="IPR047817">
    <property type="entry name" value="ABC2_TM_bact-type"/>
</dbReference>
<proteinExistence type="inferred from homology"/>
<evidence type="ECO:0000256" key="3">
    <source>
        <dbReference type="ARBA" id="ARBA00022448"/>
    </source>
</evidence>
<dbReference type="PANTHER" id="PTHR30294">
    <property type="entry name" value="MEMBRANE COMPONENT OF ABC TRANSPORTER YHHJ-RELATED"/>
    <property type="match status" value="1"/>
</dbReference>
<feature type="domain" description="ABC transmembrane type-2" evidence="9">
    <location>
        <begin position="127"/>
        <end position="369"/>
    </location>
</feature>
<dbReference type="Proteomes" id="UP001239782">
    <property type="component" value="Chromosome"/>
</dbReference>
<organism evidence="10 11">
    <name type="scientific">Pleionea litopenaei</name>
    <dbReference type="NCBI Taxonomy" id="3070815"/>
    <lineage>
        <taxon>Bacteria</taxon>
        <taxon>Pseudomonadati</taxon>
        <taxon>Pseudomonadota</taxon>
        <taxon>Gammaproteobacteria</taxon>
        <taxon>Oceanospirillales</taxon>
        <taxon>Pleioneaceae</taxon>
        <taxon>Pleionea</taxon>
    </lineage>
</organism>
<keyword evidence="4" id="KW-1003">Cell membrane</keyword>
<keyword evidence="5 8" id="KW-0812">Transmembrane</keyword>
<feature type="transmembrane region" description="Helical" evidence="8">
    <location>
        <begin position="28"/>
        <end position="46"/>
    </location>
</feature>
<reference evidence="10 11" key="1">
    <citation type="submission" date="2023-08" db="EMBL/GenBank/DDBJ databases">
        <title>Pleionea litopenaei sp. nov., isolated from stomach of juvenile Litopenaeus vannamei.</title>
        <authorList>
            <person name="Rho A.M."/>
            <person name="Hwang C.Y."/>
        </authorList>
    </citation>
    <scope>NUCLEOTIDE SEQUENCE [LARGE SCALE GENOMIC DNA]</scope>
    <source>
        <strain evidence="10 11">HL-JVS1</strain>
    </source>
</reference>
<keyword evidence="3" id="KW-0813">Transport</keyword>
<accession>A0AA51X790</accession>
<evidence type="ECO:0000256" key="5">
    <source>
        <dbReference type="ARBA" id="ARBA00022692"/>
    </source>
</evidence>
<dbReference type="AlphaFoldDB" id="A0AA51X790"/>
<feature type="transmembrane region" description="Helical" evidence="8">
    <location>
        <begin position="289"/>
        <end position="306"/>
    </location>
</feature>